<dbReference type="SUPFAM" id="SSF88659">
    <property type="entry name" value="Sigma3 and sigma4 domains of RNA polymerase sigma factors"/>
    <property type="match status" value="1"/>
</dbReference>
<comment type="similarity">
    <text evidence="1">Belongs to the sigma-70 factor family. ECF subfamily.</text>
</comment>
<keyword evidence="2" id="KW-0805">Transcription regulation</keyword>
<name>A0A0D0G1Q2_9SPHI</name>
<reference evidence="7 8" key="1">
    <citation type="submission" date="2015-01" db="EMBL/GenBank/DDBJ databases">
        <title>Draft genome sequence of Pedobacter sp. NL19 isolated from sludge of an effluent treatment pond in an abandoned uranium mine.</title>
        <authorList>
            <person name="Santos T."/>
            <person name="Caetano T."/>
            <person name="Covas C."/>
            <person name="Cruz A."/>
            <person name="Mendo S."/>
        </authorList>
    </citation>
    <scope>NUCLEOTIDE SEQUENCE [LARGE SCALE GENOMIC DNA]</scope>
    <source>
        <strain evidence="7 8">NL19</strain>
    </source>
</reference>
<dbReference type="STRING" id="1503925.TH53_01935"/>
<dbReference type="InterPro" id="IPR013325">
    <property type="entry name" value="RNA_pol_sigma_r2"/>
</dbReference>
<keyword evidence="4" id="KW-0804">Transcription</keyword>
<sequence>MDSDSGENIAYQIMDKHDFEHIYNIHWKSVFGIIYHYTKDEEISAELSQELFASLWEQREKIIFHKNVKAYLFKAAKLEAFDYLRTCVRQKQLLESSFQDYCQLQNCTEETVMYNDLREKLDLLIRQLSCRCQGIYRLSQNEGLNNNTIAGMLEISEKTVEYHLYKAKSFLRTHLTSVKS</sequence>
<evidence type="ECO:0000256" key="4">
    <source>
        <dbReference type="ARBA" id="ARBA00023163"/>
    </source>
</evidence>
<dbReference type="NCBIfam" id="TIGR02937">
    <property type="entry name" value="sigma70-ECF"/>
    <property type="match status" value="1"/>
</dbReference>
<dbReference type="Pfam" id="PF08281">
    <property type="entry name" value="Sigma70_r4_2"/>
    <property type="match status" value="1"/>
</dbReference>
<dbReference type="PANTHER" id="PTHR43133">
    <property type="entry name" value="RNA POLYMERASE ECF-TYPE SIGMA FACTO"/>
    <property type="match status" value="1"/>
</dbReference>
<dbReference type="AlphaFoldDB" id="A0A0D0G1Q2"/>
<comment type="caution">
    <text evidence="7">The sequence shown here is derived from an EMBL/GenBank/DDBJ whole genome shotgun (WGS) entry which is preliminary data.</text>
</comment>
<dbReference type="EMBL" id="JXRA01000007">
    <property type="protein sequence ID" value="KIO78719.1"/>
    <property type="molecule type" value="Genomic_DNA"/>
</dbReference>
<dbReference type="Proteomes" id="UP000032049">
    <property type="component" value="Unassembled WGS sequence"/>
</dbReference>
<dbReference type="InterPro" id="IPR007627">
    <property type="entry name" value="RNA_pol_sigma70_r2"/>
</dbReference>
<evidence type="ECO:0000259" key="6">
    <source>
        <dbReference type="Pfam" id="PF08281"/>
    </source>
</evidence>
<gene>
    <name evidence="7" type="ORF">TH53_01935</name>
</gene>
<feature type="domain" description="RNA polymerase sigma-70 region 2" evidence="5">
    <location>
        <begin position="26"/>
        <end position="86"/>
    </location>
</feature>
<evidence type="ECO:0000313" key="7">
    <source>
        <dbReference type="EMBL" id="KIO78719.1"/>
    </source>
</evidence>
<protein>
    <submittedName>
        <fullName evidence="7">Uncharacterized protein</fullName>
    </submittedName>
</protein>
<dbReference type="InterPro" id="IPR036388">
    <property type="entry name" value="WH-like_DNA-bd_sf"/>
</dbReference>
<keyword evidence="8" id="KW-1185">Reference proteome</keyword>
<dbReference type="Gene3D" id="1.10.1740.10">
    <property type="match status" value="1"/>
</dbReference>
<dbReference type="GO" id="GO:0006352">
    <property type="term" value="P:DNA-templated transcription initiation"/>
    <property type="evidence" value="ECO:0007669"/>
    <property type="project" value="InterPro"/>
</dbReference>
<dbReference type="InterPro" id="IPR013249">
    <property type="entry name" value="RNA_pol_sigma70_r4_t2"/>
</dbReference>
<keyword evidence="3" id="KW-0731">Sigma factor</keyword>
<proteinExistence type="inferred from homology"/>
<dbReference type="InterPro" id="IPR039425">
    <property type="entry name" value="RNA_pol_sigma-70-like"/>
</dbReference>
<evidence type="ECO:0000313" key="8">
    <source>
        <dbReference type="Proteomes" id="UP000032049"/>
    </source>
</evidence>
<dbReference type="SUPFAM" id="SSF88946">
    <property type="entry name" value="Sigma2 domain of RNA polymerase sigma factors"/>
    <property type="match status" value="1"/>
</dbReference>
<dbReference type="Gene3D" id="1.10.10.10">
    <property type="entry name" value="Winged helix-like DNA-binding domain superfamily/Winged helix DNA-binding domain"/>
    <property type="match status" value="1"/>
</dbReference>
<feature type="domain" description="RNA polymerase sigma factor 70 region 4 type 2" evidence="6">
    <location>
        <begin position="119"/>
        <end position="171"/>
    </location>
</feature>
<dbReference type="PANTHER" id="PTHR43133:SF46">
    <property type="entry name" value="RNA POLYMERASE SIGMA-70 FACTOR ECF SUBFAMILY"/>
    <property type="match status" value="1"/>
</dbReference>
<evidence type="ECO:0000256" key="1">
    <source>
        <dbReference type="ARBA" id="ARBA00010641"/>
    </source>
</evidence>
<evidence type="ECO:0000256" key="2">
    <source>
        <dbReference type="ARBA" id="ARBA00023015"/>
    </source>
</evidence>
<dbReference type="GO" id="GO:0003677">
    <property type="term" value="F:DNA binding"/>
    <property type="evidence" value="ECO:0007669"/>
    <property type="project" value="InterPro"/>
</dbReference>
<dbReference type="GO" id="GO:0016987">
    <property type="term" value="F:sigma factor activity"/>
    <property type="evidence" value="ECO:0007669"/>
    <property type="project" value="UniProtKB-KW"/>
</dbReference>
<dbReference type="Pfam" id="PF04542">
    <property type="entry name" value="Sigma70_r2"/>
    <property type="match status" value="1"/>
</dbReference>
<organism evidence="7 8">
    <name type="scientific">Pedobacter lusitanus</name>
    <dbReference type="NCBI Taxonomy" id="1503925"/>
    <lineage>
        <taxon>Bacteria</taxon>
        <taxon>Pseudomonadati</taxon>
        <taxon>Bacteroidota</taxon>
        <taxon>Sphingobacteriia</taxon>
        <taxon>Sphingobacteriales</taxon>
        <taxon>Sphingobacteriaceae</taxon>
        <taxon>Pedobacter</taxon>
    </lineage>
</organism>
<dbReference type="InterPro" id="IPR013324">
    <property type="entry name" value="RNA_pol_sigma_r3/r4-like"/>
</dbReference>
<evidence type="ECO:0000259" key="5">
    <source>
        <dbReference type="Pfam" id="PF04542"/>
    </source>
</evidence>
<evidence type="ECO:0000256" key="3">
    <source>
        <dbReference type="ARBA" id="ARBA00023082"/>
    </source>
</evidence>
<accession>A0A0D0G1Q2</accession>
<dbReference type="InterPro" id="IPR014284">
    <property type="entry name" value="RNA_pol_sigma-70_dom"/>
</dbReference>